<feature type="transmembrane region" description="Helical" evidence="4">
    <location>
        <begin position="156"/>
        <end position="176"/>
    </location>
</feature>
<dbReference type="EMBL" id="JABAIM010000001">
    <property type="protein sequence ID" value="NLR73804.1"/>
    <property type="molecule type" value="Genomic_DNA"/>
</dbReference>
<evidence type="ECO:0000313" key="7">
    <source>
        <dbReference type="Proteomes" id="UP000587991"/>
    </source>
</evidence>
<dbReference type="PANTHER" id="PTHR43280:SF29">
    <property type="entry name" value="ARAC-FAMILY TRANSCRIPTIONAL REGULATOR"/>
    <property type="match status" value="1"/>
</dbReference>
<keyword evidence="4" id="KW-1133">Transmembrane helix</keyword>
<keyword evidence="7" id="KW-1185">Reference proteome</keyword>
<dbReference type="PROSITE" id="PS00041">
    <property type="entry name" value="HTH_ARAC_FAMILY_1"/>
    <property type="match status" value="1"/>
</dbReference>
<dbReference type="PANTHER" id="PTHR43280">
    <property type="entry name" value="ARAC-FAMILY TRANSCRIPTIONAL REGULATOR"/>
    <property type="match status" value="1"/>
</dbReference>
<feature type="transmembrane region" description="Helical" evidence="4">
    <location>
        <begin position="93"/>
        <end position="111"/>
    </location>
</feature>
<reference evidence="6 7" key="1">
    <citation type="submission" date="2020-04" db="EMBL/GenBank/DDBJ databases">
        <title>Draft genome of Leeia sp. IMCC25680.</title>
        <authorList>
            <person name="Song J."/>
            <person name="Cho J.-C."/>
        </authorList>
    </citation>
    <scope>NUCLEOTIDE SEQUENCE [LARGE SCALE GENOMIC DNA]</scope>
    <source>
        <strain evidence="6 7">IMCC25680</strain>
    </source>
</reference>
<dbReference type="GO" id="GO:0043565">
    <property type="term" value="F:sequence-specific DNA binding"/>
    <property type="evidence" value="ECO:0007669"/>
    <property type="project" value="InterPro"/>
</dbReference>
<dbReference type="GO" id="GO:0003700">
    <property type="term" value="F:DNA-binding transcription factor activity"/>
    <property type="evidence" value="ECO:0007669"/>
    <property type="project" value="InterPro"/>
</dbReference>
<dbReference type="RefSeq" id="WP_168875461.1">
    <property type="nucleotide sequence ID" value="NZ_JABAIM010000001.1"/>
</dbReference>
<keyword evidence="2" id="KW-0238">DNA-binding</keyword>
<dbReference type="SMART" id="SM00342">
    <property type="entry name" value="HTH_ARAC"/>
    <property type="match status" value="1"/>
</dbReference>
<dbReference type="InterPro" id="IPR009057">
    <property type="entry name" value="Homeodomain-like_sf"/>
</dbReference>
<keyword evidence="3" id="KW-0804">Transcription</keyword>
<dbReference type="PROSITE" id="PS01124">
    <property type="entry name" value="HTH_ARAC_FAMILY_2"/>
    <property type="match status" value="1"/>
</dbReference>
<feature type="domain" description="HTH araC/xylS-type" evidence="5">
    <location>
        <begin position="227"/>
        <end position="336"/>
    </location>
</feature>
<keyword evidence="4" id="KW-0812">Transmembrane</keyword>
<evidence type="ECO:0000256" key="4">
    <source>
        <dbReference type="SAM" id="Phobius"/>
    </source>
</evidence>
<evidence type="ECO:0000313" key="6">
    <source>
        <dbReference type="EMBL" id="NLR73804.1"/>
    </source>
</evidence>
<evidence type="ECO:0000256" key="3">
    <source>
        <dbReference type="ARBA" id="ARBA00023163"/>
    </source>
</evidence>
<evidence type="ECO:0000256" key="2">
    <source>
        <dbReference type="ARBA" id="ARBA00023125"/>
    </source>
</evidence>
<evidence type="ECO:0000256" key="1">
    <source>
        <dbReference type="ARBA" id="ARBA00023015"/>
    </source>
</evidence>
<name>A0A847S248_9NEIS</name>
<dbReference type="Gene3D" id="1.10.10.60">
    <property type="entry name" value="Homeodomain-like"/>
    <property type="match status" value="1"/>
</dbReference>
<dbReference type="Pfam" id="PF12833">
    <property type="entry name" value="HTH_18"/>
    <property type="match status" value="1"/>
</dbReference>
<dbReference type="SUPFAM" id="SSF46689">
    <property type="entry name" value="Homeodomain-like"/>
    <property type="match status" value="1"/>
</dbReference>
<dbReference type="InterPro" id="IPR018062">
    <property type="entry name" value="HTH_AraC-typ_CS"/>
</dbReference>
<sequence length="338" mass="37823">MIAPWLLLLRGTIIGLLLFLSMHLARQALSGKLAALLMIGTTSWLLHNTPQLIPDDTPWQWGLAALSGGNAVVLWLVSCSWFMDSFRLRAHHILLWSLLVLMGGLRCHLAGDPDFHFLLGLHDGANLLFAGLALVPVIQGWSGDLLTMRRQLRVQLAITASLYAVLRTLAQFWPALATLTEFALLDTLVLLLLCLYAACRLTRLLPLLQPATAPPSPPPTPTDAAEKQLLQRLLDSMLREVWHRQDNLTMGRMAVGLGIPEYRLRQLINQQLGFRNFNQFINHYRIESAKQLLVDPAWQNRSIVDIAFEAGFQSLGPFNRAFKAATQLTPQAYRQSMA</sequence>
<feature type="transmembrane region" description="Helical" evidence="4">
    <location>
        <begin position="59"/>
        <end position="81"/>
    </location>
</feature>
<dbReference type="AlphaFoldDB" id="A0A847S248"/>
<proteinExistence type="predicted"/>
<keyword evidence="4" id="KW-0472">Membrane</keyword>
<protein>
    <submittedName>
        <fullName evidence="6">Helix-turn-helix transcriptional regulator</fullName>
    </submittedName>
</protein>
<keyword evidence="1" id="KW-0805">Transcription regulation</keyword>
<gene>
    <name evidence="6" type="ORF">HF682_01340</name>
</gene>
<feature type="transmembrane region" description="Helical" evidence="4">
    <location>
        <begin position="6"/>
        <end position="22"/>
    </location>
</feature>
<accession>A0A847S248</accession>
<evidence type="ECO:0000259" key="5">
    <source>
        <dbReference type="PROSITE" id="PS01124"/>
    </source>
</evidence>
<dbReference type="InterPro" id="IPR018060">
    <property type="entry name" value="HTH_AraC"/>
</dbReference>
<organism evidence="6 7">
    <name type="scientific">Leeia aquatica</name>
    <dbReference type="NCBI Taxonomy" id="2725557"/>
    <lineage>
        <taxon>Bacteria</taxon>
        <taxon>Pseudomonadati</taxon>
        <taxon>Pseudomonadota</taxon>
        <taxon>Betaproteobacteria</taxon>
        <taxon>Neisseriales</taxon>
        <taxon>Leeiaceae</taxon>
        <taxon>Leeia</taxon>
    </lineage>
</organism>
<dbReference type="Proteomes" id="UP000587991">
    <property type="component" value="Unassembled WGS sequence"/>
</dbReference>
<comment type="caution">
    <text evidence="6">The sequence shown here is derived from an EMBL/GenBank/DDBJ whole genome shotgun (WGS) entry which is preliminary data.</text>
</comment>
<feature type="transmembrane region" description="Helical" evidence="4">
    <location>
        <begin position="182"/>
        <end position="199"/>
    </location>
</feature>